<dbReference type="InterPro" id="IPR027417">
    <property type="entry name" value="P-loop_NTPase"/>
</dbReference>
<evidence type="ECO:0000256" key="5">
    <source>
        <dbReference type="ARBA" id="ARBA00022747"/>
    </source>
</evidence>
<name>A0A7W5ZS19_9BACT</name>
<keyword evidence="13" id="KW-1185">Reference proteome</keyword>
<dbReference type="AlphaFoldDB" id="A0A7W5ZS19"/>
<evidence type="ECO:0000259" key="11">
    <source>
        <dbReference type="PROSITE" id="PS51192"/>
    </source>
</evidence>
<dbReference type="InterPro" id="IPR040980">
    <property type="entry name" value="SWI2_SNF2"/>
</dbReference>
<comment type="function">
    <text evidence="10">Subunit R is required for both nuclease and ATPase activities, but not for modification.</text>
</comment>
<keyword evidence="4 10" id="KW-0547">Nucleotide-binding</keyword>
<evidence type="ECO:0000313" key="12">
    <source>
        <dbReference type="EMBL" id="MBB3841851.1"/>
    </source>
</evidence>
<dbReference type="CDD" id="cd22332">
    <property type="entry name" value="HsdR_N"/>
    <property type="match status" value="1"/>
</dbReference>
<dbReference type="GO" id="GO:0009035">
    <property type="term" value="F:type I site-specific deoxyribonuclease activity"/>
    <property type="evidence" value="ECO:0007669"/>
    <property type="project" value="UniProtKB-EC"/>
</dbReference>
<dbReference type="PANTHER" id="PTHR30195">
    <property type="entry name" value="TYPE I SITE-SPECIFIC DEOXYRIBONUCLEASE PROTEIN SUBUNIT M AND R"/>
    <property type="match status" value="1"/>
</dbReference>
<comment type="subunit">
    <text evidence="10">The type I restriction/modification system is composed of three polypeptides R, M and S.</text>
</comment>
<dbReference type="NCBIfam" id="TIGR00348">
    <property type="entry name" value="hsdR"/>
    <property type="match status" value="1"/>
</dbReference>
<dbReference type="Pfam" id="PF18766">
    <property type="entry name" value="SWI2_SNF2"/>
    <property type="match status" value="1"/>
</dbReference>
<evidence type="ECO:0000256" key="2">
    <source>
        <dbReference type="ARBA" id="ARBA00008598"/>
    </source>
</evidence>
<dbReference type="InterPro" id="IPR055180">
    <property type="entry name" value="HsdR_RecA-like_helicase_dom_2"/>
</dbReference>
<evidence type="ECO:0000256" key="4">
    <source>
        <dbReference type="ARBA" id="ARBA00022741"/>
    </source>
</evidence>
<dbReference type="InterPro" id="IPR007409">
    <property type="entry name" value="Restrct_endonuc_type1_HsdR_N"/>
</dbReference>
<dbReference type="EC" id="3.1.21.3" evidence="10"/>
<keyword evidence="5 10" id="KW-0680">Restriction system</keyword>
<keyword evidence="3" id="KW-0540">Nuclease</keyword>
<dbReference type="CDD" id="cd18030">
    <property type="entry name" value="DEXHc_RE_I_HsdR"/>
    <property type="match status" value="1"/>
</dbReference>
<dbReference type="InterPro" id="IPR014001">
    <property type="entry name" value="Helicase_ATP-bd"/>
</dbReference>
<dbReference type="RefSeq" id="WP_183979792.1">
    <property type="nucleotide sequence ID" value="NZ_JACIBY010000022.1"/>
</dbReference>
<keyword evidence="8 10" id="KW-0067">ATP-binding</keyword>
<dbReference type="Pfam" id="PF11867">
    <property type="entry name" value="T1RH-like_C"/>
    <property type="match status" value="1"/>
</dbReference>
<keyword evidence="6" id="KW-0255">Endonuclease</keyword>
<dbReference type="GO" id="GO:0009307">
    <property type="term" value="P:DNA restriction-modification system"/>
    <property type="evidence" value="ECO:0007669"/>
    <property type="project" value="UniProtKB-KW"/>
</dbReference>
<comment type="catalytic activity">
    <reaction evidence="1 10">
        <text>Endonucleolytic cleavage of DNA to give random double-stranded fragments with terminal 5'-phosphates, ATP is simultaneously hydrolyzed.</text>
        <dbReference type="EC" id="3.1.21.3"/>
    </reaction>
</comment>
<dbReference type="SUPFAM" id="SSF52540">
    <property type="entry name" value="P-loop containing nucleoside triphosphate hydrolases"/>
    <property type="match status" value="1"/>
</dbReference>
<feature type="domain" description="Helicase ATP-binding" evidence="11">
    <location>
        <begin position="345"/>
        <end position="507"/>
    </location>
</feature>
<evidence type="ECO:0000256" key="10">
    <source>
        <dbReference type="RuleBase" id="RU364115"/>
    </source>
</evidence>
<organism evidence="12 13">
    <name type="scientific">Runella defluvii</name>
    <dbReference type="NCBI Taxonomy" id="370973"/>
    <lineage>
        <taxon>Bacteria</taxon>
        <taxon>Pseudomonadati</taxon>
        <taxon>Bacteroidota</taxon>
        <taxon>Cytophagia</taxon>
        <taxon>Cytophagales</taxon>
        <taxon>Spirosomataceae</taxon>
        <taxon>Runella</taxon>
    </lineage>
</organism>
<evidence type="ECO:0000256" key="1">
    <source>
        <dbReference type="ARBA" id="ARBA00000851"/>
    </source>
</evidence>
<dbReference type="InterPro" id="IPR004473">
    <property type="entry name" value="Restrct_endonuc_typeI_HsdR"/>
</dbReference>
<sequence>MNHSYREDDISQIPALLALQAIGYKYLTPSEALKLRGGKTSGIVLEEVLREQIHKNNAFRYKGREHSFSETNISNAIYALQDYPLQEGFMASNKYIYDLITLGKSFEETILGDRKSYTLHYIDWHNIANNVFHVTEELSAQRSNRSDGAATSHYRPDIVLYVNGIPLVVIECKSPKIDRPLSQAISQHLRNQNEDGIRGLYVFSQLCMALCENTAQYGTTATEEAFWGAWREQYTNRQAEENQKAVLQTLKNESINNIIYWNNLLRNEERTGQYNPYQEAIGAEWSITSQDEHLYNICRPERLFDLIFNFVVYDAGAKIIARYQQYFGVRKTLERLKISSPSPVVPGVMVRTGGVIWHTQGSGKSYTMVMLAQLLAMEKTIPNPKIILVTDRVELDDQIYQTFAKCDKEVVQAKTGNDLVVYLSQSSDAIVTTIINKFDAAVKKMTEAITTPNVFVLVDEGHRTQYGTLNVKMQRVLPTACFIAFTGTPLMKKEKNTAAKFGGIIDSYTVSDAVADGAIVPLLFEGRSPLFNVNERPLDNYFNKISEPLNDYQRADLKRKFSRQDTLTAGEQVIYAKAWDISKHYKDNWQGTGFKGQLVAPNKQAAVRYKRFLDEIGLVSSEVLVSPPDDREGTEDAYGHISDEVLMHWKKMLDKYGTAKKYDETLRQAFKKSDTPELIIVVDKLLTGFDNPRNVVLYLCRKLREHTLFQAITRVNRKYAGKEFGYIIDYDGVIEELNRTLQLYTSYEDYDNKDLEDTITNIQEEIQQLPQAHSMVWDIFKTITNKKDSTAYENLLSDEALRTLFFERLSRFARLLKMALSSYQFATQAPESEQERYKNDLAFFQNLRKTVIQIYSLEIDYKQFEGQIQKLIDTHVSADEIVSITHQVNIFDREKFEAEVQKIVGTASKAHAIASRTQKTITEKMEEDPAFYKRFSEMIKDTLEAYRQQRINEIEFLNKVNEIKESVLNRKSDDIPELLQGRDTAQAIYRILAEKGMETLIGQTTLLTIHIDDTIQKIVFTGGVAIIDWQNKSEVVGKLRTAFDDLLWDFKSDYGLDWNMSTLDDLIEKFINLAKVRFNGKP</sequence>
<dbReference type="SMART" id="SM00487">
    <property type="entry name" value="DEXDc"/>
    <property type="match status" value="1"/>
</dbReference>
<accession>A0A7W5ZS19</accession>
<dbReference type="Pfam" id="PF22679">
    <property type="entry name" value="T1R_D3-like"/>
    <property type="match status" value="1"/>
</dbReference>
<evidence type="ECO:0000256" key="7">
    <source>
        <dbReference type="ARBA" id="ARBA00022801"/>
    </source>
</evidence>
<dbReference type="Gene3D" id="3.90.1570.50">
    <property type="match status" value="1"/>
</dbReference>
<dbReference type="PANTHER" id="PTHR30195:SF15">
    <property type="entry name" value="TYPE I RESTRICTION ENZYME HINDI ENDONUCLEASE SUBUNIT"/>
    <property type="match status" value="1"/>
</dbReference>
<reference evidence="12 13" key="1">
    <citation type="submission" date="2020-08" db="EMBL/GenBank/DDBJ databases">
        <title>Genomic Encyclopedia of Type Strains, Phase IV (KMG-IV): sequencing the most valuable type-strain genomes for metagenomic binning, comparative biology and taxonomic classification.</title>
        <authorList>
            <person name="Goeker M."/>
        </authorList>
    </citation>
    <scope>NUCLEOTIDE SEQUENCE [LARGE SCALE GENOMIC DNA]</scope>
    <source>
        <strain evidence="12 13">DSM 17976</strain>
    </source>
</reference>
<dbReference type="EMBL" id="JACIBY010000022">
    <property type="protein sequence ID" value="MBB3841851.1"/>
    <property type="molecule type" value="Genomic_DNA"/>
</dbReference>
<evidence type="ECO:0000313" key="13">
    <source>
        <dbReference type="Proteomes" id="UP000541352"/>
    </source>
</evidence>
<dbReference type="GO" id="GO:0005524">
    <property type="term" value="F:ATP binding"/>
    <property type="evidence" value="ECO:0007669"/>
    <property type="project" value="UniProtKB-KW"/>
</dbReference>
<protein>
    <recommendedName>
        <fullName evidence="10">Type I restriction enzyme endonuclease subunit</fullName>
        <shortName evidence="10">R protein</shortName>
        <ecNumber evidence="10">3.1.21.3</ecNumber>
    </recommendedName>
</protein>
<keyword evidence="9 10" id="KW-0238">DNA-binding</keyword>
<dbReference type="Proteomes" id="UP000541352">
    <property type="component" value="Unassembled WGS sequence"/>
</dbReference>
<evidence type="ECO:0000256" key="3">
    <source>
        <dbReference type="ARBA" id="ARBA00022722"/>
    </source>
</evidence>
<evidence type="ECO:0000256" key="6">
    <source>
        <dbReference type="ARBA" id="ARBA00022759"/>
    </source>
</evidence>
<proteinExistence type="inferred from homology"/>
<dbReference type="InterPro" id="IPR051268">
    <property type="entry name" value="Type-I_R_enzyme_R_subunit"/>
</dbReference>
<dbReference type="GO" id="GO:0003677">
    <property type="term" value="F:DNA binding"/>
    <property type="evidence" value="ECO:0007669"/>
    <property type="project" value="UniProtKB-KW"/>
</dbReference>
<comment type="similarity">
    <text evidence="2 10">Belongs to the HsdR family.</text>
</comment>
<evidence type="ECO:0000256" key="8">
    <source>
        <dbReference type="ARBA" id="ARBA00022840"/>
    </source>
</evidence>
<comment type="caution">
    <text evidence="12">The sequence shown here is derived from an EMBL/GenBank/DDBJ whole genome shotgun (WGS) entry which is preliminary data.</text>
</comment>
<dbReference type="Pfam" id="PF04313">
    <property type="entry name" value="HSDR_N"/>
    <property type="match status" value="1"/>
</dbReference>
<evidence type="ECO:0000256" key="9">
    <source>
        <dbReference type="ARBA" id="ARBA00023125"/>
    </source>
</evidence>
<dbReference type="PROSITE" id="PS51192">
    <property type="entry name" value="HELICASE_ATP_BIND_1"/>
    <property type="match status" value="1"/>
</dbReference>
<gene>
    <name evidence="12" type="ORF">FHS57_005880</name>
</gene>
<keyword evidence="7 10" id="KW-0378">Hydrolase</keyword>
<dbReference type="InterPro" id="IPR021810">
    <property type="entry name" value="T1RH-like_C"/>
</dbReference>
<dbReference type="Gene3D" id="3.40.50.300">
    <property type="entry name" value="P-loop containing nucleotide triphosphate hydrolases"/>
    <property type="match status" value="2"/>
</dbReference>